<organism evidence="2">
    <name type="scientific">hydrocarbon metagenome</name>
    <dbReference type="NCBI Taxonomy" id="938273"/>
    <lineage>
        <taxon>unclassified sequences</taxon>
        <taxon>metagenomes</taxon>
        <taxon>ecological metagenomes</taxon>
    </lineage>
</organism>
<dbReference type="GO" id="GO:0032259">
    <property type="term" value="P:methylation"/>
    <property type="evidence" value="ECO:0007669"/>
    <property type="project" value="UniProtKB-KW"/>
</dbReference>
<dbReference type="InterPro" id="IPR013216">
    <property type="entry name" value="Methyltransf_11"/>
</dbReference>
<dbReference type="GO" id="GO:0008757">
    <property type="term" value="F:S-adenosylmethionine-dependent methyltransferase activity"/>
    <property type="evidence" value="ECO:0007669"/>
    <property type="project" value="InterPro"/>
</dbReference>
<comment type="caution">
    <text evidence="2">The sequence shown here is derived from an EMBL/GenBank/DDBJ whole genome shotgun (WGS) entry which is preliminary data.</text>
</comment>
<dbReference type="CDD" id="cd02440">
    <property type="entry name" value="AdoMet_MTases"/>
    <property type="match status" value="1"/>
</dbReference>
<reference evidence="2" key="1">
    <citation type="journal article" date="2015" name="Proc. Natl. Acad. Sci. U.S.A.">
        <title>Networks of energetic and metabolic interactions define dynamics in microbial communities.</title>
        <authorList>
            <person name="Embree M."/>
            <person name="Liu J.K."/>
            <person name="Al-Bassam M.M."/>
            <person name="Zengler K."/>
        </authorList>
    </citation>
    <scope>NUCLEOTIDE SEQUENCE</scope>
</reference>
<name>A0A0W8FUD6_9ZZZZ</name>
<dbReference type="EMBL" id="LNQE01000850">
    <property type="protein sequence ID" value="KUG24370.1"/>
    <property type="molecule type" value="Genomic_DNA"/>
</dbReference>
<dbReference type="InterPro" id="IPR029063">
    <property type="entry name" value="SAM-dependent_MTases_sf"/>
</dbReference>
<dbReference type="Gene3D" id="3.40.50.150">
    <property type="entry name" value="Vaccinia Virus protein VP39"/>
    <property type="match status" value="1"/>
</dbReference>
<evidence type="ECO:0000259" key="1">
    <source>
        <dbReference type="Pfam" id="PF08241"/>
    </source>
</evidence>
<sequence>MFAIMENEVIENHQRYLKRVELYSKVGYDIEKEGSFIIEKAQPLAGNILEVGTGKGYFTLALALAGYHFFSFDISAEEQRYALLNLKYYELQKQVSFVIANVEYIPCDDVFFDVIFAVNMIHHLSSVRKACSELIRILSPKGKIILSDFNANVLAILDKIHALDGRKHEVNSGTMTDTKDALIELGLNVEEHHSPSQDVLIARKIAE</sequence>
<keyword evidence="2" id="KW-0489">Methyltransferase</keyword>
<proteinExistence type="predicted"/>
<feature type="domain" description="Methyltransferase type 11" evidence="1">
    <location>
        <begin position="49"/>
        <end position="146"/>
    </location>
</feature>
<protein>
    <submittedName>
        <fullName evidence="2">Sam-dependent methyltransferase</fullName>
    </submittedName>
</protein>
<dbReference type="AlphaFoldDB" id="A0A0W8FUD6"/>
<dbReference type="SUPFAM" id="SSF53335">
    <property type="entry name" value="S-adenosyl-L-methionine-dependent methyltransferases"/>
    <property type="match status" value="1"/>
</dbReference>
<gene>
    <name evidence="2" type="ORF">ASZ90_005835</name>
</gene>
<evidence type="ECO:0000313" key="2">
    <source>
        <dbReference type="EMBL" id="KUG24370.1"/>
    </source>
</evidence>
<accession>A0A0W8FUD6</accession>
<keyword evidence="2" id="KW-0808">Transferase</keyword>
<dbReference type="PANTHER" id="PTHR43861">
    <property type="entry name" value="TRANS-ACONITATE 2-METHYLTRANSFERASE-RELATED"/>
    <property type="match status" value="1"/>
</dbReference>
<dbReference type="Pfam" id="PF08241">
    <property type="entry name" value="Methyltransf_11"/>
    <property type="match status" value="1"/>
</dbReference>